<accession>A0ABY9XBV7</accession>
<protein>
    <recommendedName>
        <fullName evidence="3">Lipoprotein</fullName>
    </recommendedName>
</protein>
<evidence type="ECO:0008006" key="3">
    <source>
        <dbReference type="Google" id="ProtNLM"/>
    </source>
</evidence>
<dbReference type="Proteomes" id="UP001611383">
    <property type="component" value="Chromosome"/>
</dbReference>
<gene>
    <name evidence="1" type="ORF">F0U60_43240</name>
</gene>
<evidence type="ECO:0000313" key="2">
    <source>
        <dbReference type="Proteomes" id="UP001611383"/>
    </source>
</evidence>
<reference evidence="1 2" key="1">
    <citation type="submission" date="2019-08" db="EMBL/GenBank/DDBJ databases">
        <title>Archangium and Cystobacter genomes.</title>
        <authorList>
            <person name="Chen I.-C.K."/>
            <person name="Wielgoss S."/>
        </authorList>
    </citation>
    <scope>NUCLEOTIDE SEQUENCE [LARGE SCALE GENOMIC DNA]</scope>
    <source>
        <strain evidence="1 2">Cbm 6</strain>
    </source>
</reference>
<dbReference type="EMBL" id="CP043494">
    <property type="protein sequence ID" value="WNG52903.1"/>
    <property type="molecule type" value="Genomic_DNA"/>
</dbReference>
<organism evidence="1 2">
    <name type="scientific">Archangium minus</name>
    <dbReference type="NCBI Taxonomy" id="83450"/>
    <lineage>
        <taxon>Bacteria</taxon>
        <taxon>Pseudomonadati</taxon>
        <taxon>Myxococcota</taxon>
        <taxon>Myxococcia</taxon>
        <taxon>Myxococcales</taxon>
        <taxon>Cystobacterineae</taxon>
        <taxon>Archangiaceae</taxon>
        <taxon>Archangium</taxon>
    </lineage>
</organism>
<evidence type="ECO:0000313" key="1">
    <source>
        <dbReference type="EMBL" id="WNG52903.1"/>
    </source>
</evidence>
<proteinExistence type="predicted"/>
<name>A0ABY9XBV7_9BACT</name>
<sequence length="261" mass="28876">MVIAVGMFGCATTRAPVGAGKVFSGPQGEEVAVIPLLPEQEQKALVYVQGTGGEFDGKALPHKHESYDDKEDYTTTLRGSDYRTFIVRPQGGSRSHQLSVPGRNNSIRVSYDEARTQALKAKDIYALYEKQKADGTLDKLAAFDRKGTMARHDQSLAETLNAMNKTCGTSVTATIVWDSISDDLLKDYSIASFCESPLTALEKLCDTNVSKRIIREKVREVRCQFGNEMKLSVDAGRVTWTTQQDAANQEDFAVQYFEKNL</sequence>
<keyword evidence="2" id="KW-1185">Reference proteome</keyword>